<feature type="transmembrane region" description="Helical" evidence="11">
    <location>
        <begin position="20"/>
        <end position="39"/>
    </location>
</feature>
<reference evidence="15" key="1">
    <citation type="submission" date="2018-05" db="EMBL/GenBank/DDBJ databases">
        <authorList>
            <person name="Nie L."/>
        </authorList>
    </citation>
    <scope>NUCLEOTIDE SEQUENCE [LARGE SCALE GENOMIC DNA]</scope>
    <source>
        <strain evidence="15">NL</strain>
    </source>
</reference>
<comment type="caution">
    <text evidence="14">The sequence shown here is derived from an EMBL/GenBank/DDBJ whole genome shotgun (WGS) entry which is preliminary data.</text>
</comment>
<keyword evidence="7 11" id="KW-1133">Transmembrane helix</keyword>
<keyword evidence="6 11" id="KW-0812">Transmembrane</keyword>
<comment type="similarity">
    <text evidence="2 10">Belongs to the ABC-4 integral membrane protein family. FtsX subfamily.</text>
</comment>
<evidence type="ECO:0000256" key="7">
    <source>
        <dbReference type="ARBA" id="ARBA00022989"/>
    </source>
</evidence>
<evidence type="ECO:0000256" key="8">
    <source>
        <dbReference type="ARBA" id="ARBA00023136"/>
    </source>
</evidence>
<comment type="subcellular location">
    <subcellularLocation>
        <location evidence="1">Cell membrane</location>
        <topology evidence="1">Multi-pass membrane protein</topology>
    </subcellularLocation>
</comment>
<evidence type="ECO:0000256" key="10">
    <source>
        <dbReference type="PIRNR" id="PIRNR003097"/>
    </source>
</evidence>
<feature type="transmembrane region" description="Helical" evidence="11">
    <location>
        <begin position="228"/>
        <end position="248"/>
    </location>
</feature>
<feature type="transmembrane region" description="Helical" evidence="11">
    <location>
        <begin position="194"/>
        <end position="216"/>
    </location>
</feature>
<feature type="transmembrane region" description="Helical" evidence="11">
    <location>
        <begin position="169"/>
        <end position="188"/>
    </location>
</feature>
<dbReference type="GO" id="GO:0005886">
    <property type="term" value="C:plasma membrane"/>
    <property type="evidence" value="ECO:0007669"/>
    <property type="project" value="UniProtKB-SubCell"/>
</dbReference>
<feature type="domain" description="ABC3 transporter permease C-terminal" evidence="12">
    <location>
        <begin position="176"/>
        <end position="288"/>
    </location>
</feature>
<evidence type="ECO:0000259" key="12">
    <source>
        <dbReference type="Pfam" id="PF02687"/>
    </source>
</evidence>
<dbReference type="EMBL" id="QHKM01000005">
    <property type="protein sequence ID" value="RAK65204.1"/>
    <property type="molecule type" value="Genomic_DNA"/>
</dbReference>
<dbReference type="OrthoDB" id="9813411at2"/>
<evidence type="ECO:0000313" key="15">
    <source>
        <dbReference type="Proteomes" id="UP000248553"/>
    </source>
</evidence>
<organism evidence="14 15">
    <name type="scientific">Hymenobacter edaphi</name>
    <dbReference type="NCBI Taxonomy" id="2211146"/>
    <lineage>
        <taxon>Bacteria</taxon>
        <taxon>Pseudomonadati</taxon>
        <taxon>Bacteroidota</taxon>
        <taxon>Cytophagia</taxon>
        <taxon>Cytophagales</taxon>
        <taxon>Hymenobacteraceae</taxon>
        <taxon>Hymenobacter</taxon>
    </lineage>
</organism>
<protein>
    <recommendedName>
        <fullName evidence="3 10">Cell division protein FtsX</fullName>
    </recommendedName>
</protein>
<dbReference type="GO" id="GO:0051301">
    <property type="term" value="P:cell division"/>
    <property type="evidence" value="ECO:0007669"/>
    <property type="project" value="UniProtKB-KW"/>
</dbReference>
<evidence type="ECO:0000256" key="4">
    <source>
        <dbReference type="ARBA" id="ARBA00022475"/>
    </source>
</evidence>
<evidence type="ECO:0000256" key="9">
    <source>
        <dbReference type="ARBA" id="ARBA00023306"/>
    </source>
</evidence>
<dbReference type="PIRSF" id="PIRSF003097">
    <property type="entry name" value="FtsX"/>
    <property type="match status" value="1"/>
</dbReference>
<keyword evidence="8 10" id="KW-0472">Membrane</keyword>
<evidence type="ECO:0000256" key="1">
    <source>
        <dbReference type="ARBA" id="ARBA00004651"/>
    </source>
</evidence>
<keyword evidence="5 10" id="KW-0132">Cell division</keyword>
<dbReference type="PANTHER" id="PTHR47755">
    <property type="entry name" value="CELL DIVISION PROTEIN FTSX"/>
    <property type="match status" value="1"/>
</dbReference>
<evidence type="ECO:0000256" key="2">
    <source>
        <dbReference type="ARBA" id="ARBA00007379"/>
    </source>
</evidence>
<evidence type="ECO:0000256" key="11">
    <source>
        <dbReference type="SAM" id="Phobius"/>
    </source>
</evidence>
<gene>
    <name evidence="14" type="ORF">DLM85_16845</name>
</gene>
<feature type="domain" description="FtsX extracellular" evidence="13">
    <location>
        <begin position="52"/>
        <end position="152"/>
    </location>
</feature>
<sequence length="297" mass="33847">MPQFRPARKKKLGSYPYTMVMFSITMALLVVGLFGLLLVHAHKISGVVKENLEVQVFLERNLPETQLLRLQRTLAQKPYIAYRQDQPQVRFLSKEEGVKQFIDRTGEDPVALLGDNPLRDAYILKLNPEFADSSQLRRISQDLQQQQGVFEVTYPQTLITSVNQNIRKISLVLLGFAVILLLVVAVLINNTIKLALFSQRFLIRSMQLVGATAWFIQKPFLRRATWQGILSGALAALLLLALLQYAYYEFDELALLRDDRLIGAVLLVLLVLGGVIGFFSSYRAVRKYLRMSLDELY</sequence>
<dbReference type="InterPro" id="IPR004513">
    <property type="entry name" value="FtsX"/>
</dbReference>
<dbReference type="InterPro" id="IPR040690">
    <property type="entry name" value="FtsX_ECD"/>
</dbReference>
<feature type="transmembrane region" description="Helical" evidence="11">
    <location>
        <begin position="260"/>
        <end position="282"/>
    </location>
</feature>
<evidence type="ECO:0000313" key="14">
    <source>
        <dbReference type="EMBL" id="RAK65204.1"/>
    </source>
</evidence>
<keyword evidence="4 10" id="KW-1003">Cell membrane</keyword>
<dbReference type="AlphaFoldDB" id="A0A328BH41"/>
<dbReference type="Gene3D" id="3.30.70.3040">
    <property type="match status" value="1"/>
</dbReference>
<dbReference type="Pfam" id="PF18075">
    <property type="entry name" value="FtsX_ECD"/>
    <property type="match status" value="1"/>
</dbReference>
<dbReference type="Pfam" id="PF02687">
    <property type="entry name" value="FtsX"/>
    <property type="match status" value="1"/>
</dbReference>
<evidence type="ECO:0000256" key="3">
    <source>
        <dbReference type="ARBA" id="ARBA00021907"/>
    </source>
</evidence>
<proteinExistence type="inferred from homology"/>
<dbReference type="InterPro" id="IPR003838">
    <property type="entry name" value="ABC3_permease_C"/>
</dbReference>
<dbReference type="PANTHER" id="PTHR47755:SF1">
    <property type="entry name" value="CELL DIVISION PROTEIN FTSX"/>
    <property type="match status" value="1"/>
</dbReference>
<keyword evidence="9 10" id="KW-0131">Cell cycle</keyword>
<evidence type="ECO:0000259" key="13">
    <source>
        <dbReference type="Pfam" id="PF18075"/>
    </source>
</evidence>
<accession>A0A328BH41</accession>
<evidence type="ECO:0000256" key="5">
    <source>
        <dbReference type="ARBA" id="ARBA00022618"/>
    </source>
</evidence>
<dbReference type="Proteomes" id="UP000248553">
    <property type="component" value="Unassembled WGS sequence"/>
</dbReference>
<name>A0A328BH41_9BACT</name>
<dbReference type="RefSeq" id="WP_111479289.1">
    <property type="nucleotide sequence ID" value="NZ_QHKM01000005.1"/>
</dbReference>
<evidence type="ECO:0000256" key="6">
    <source>
        <dbReference type="ARBA" id="ARBA00022692"/>
    </source>
</evidence>
<keyword evidence="15" id="KW-1185">Reference proteome</keyword>